<evidence type="ECO:0000313" key="2">
    <source>
        <dbReference type="Proteomes" id="UP001497700"/>
    </source>
</evidence>
<gene>
    <name evidence="1" type="ORF">F4820DRAFT_414312</name>
</gene>
<protein>
    <submittedName>
        <fullName evidence="1">Ribosomal protein L4</fullName>
    </submittedName>
</protein>
<proteinExistence type="predicted"/>
<name>A0ACB9Z7P7_9PEZI</name>
<reference evidence="1 2" key="1">
    <citation type="journal article" date="2022" name="New Phytol.">
        <title>Ecological generalism drives hyperdiversity of secondary metabolite gene clusters in xylarialean endophytes.</title>
        <authorList>
            <person name="Franco M.E.E."/>
            <person name="Wisecaver J.H."/>
            <person name="Arnold A.E."/>
            <person name="Ju Y.M."/>
            <person name="Slot J.C."/>
            <person name="Ahrendt S."/>
            <person name="Moore L.P."/>
            <person name="Eastman K.E."/>
            <person name="Scott K."/>
            <person name="Konkel Z."/>
            <person name="Mondo S.J."/>
            <person name="Kuo A."/>
            <person name="Hayes R.D."/>
            <person name="Haridas S."/>
            <person name="Andreopoulos B."/>
            <person name="Riley R."/>
            <person name="LaButti K."/>
            <person name="Pangilinan J."/>
            <person name="Lipzen A."/>
            <person name="Amirebrahimi M."/>
            <person name="Yan J."/>
            <person name="Adam C."/>
            <person name="Keymanesh K."/>
            <person name="Ng V."/>
            <person name="Louie K."/>
            <person name="Northen T."/>
            <person name="Drula E."/>
            <person name="Henrissat B."/>
            <person name="Hsieh H.M."/>
            <person name="Youens-Clark K."/>
            <person name="Lutzoni F."/>
            <person name="Miadlikowska J."/>
            <person name="Eastwood D.C."/>
            <person name="Hamelin R.C."/>
            <person name="Grigoriev I.V."/>
            <person name="U'Ren J.M."/>
        </authorList>
    </citation>
    <scope>NUCLEOTIDE SEQUENCE [LARGE SCALE GENOMIC DNA]</scope>
    <source>
        <strain evidence="1 2">CBS 119005</strain>
    </source>
</reference>
<keyword evidence="1" id="KW-0687">Ribonucleoprotein</keyword>
<keyword evidence="2" id="KW-1185">Reference proteome</keyword>
<dbReference type="Proteomes" id="UP001497700">
    <property type="component" value="Unassembled WGS sequence"/>
</dbReference>
<evidence type="ECO:0000313" key="1">
    <source>
        <dbReference type="EMBL" id="KAI4867268.1"/>
    </source>
</evidence>
<keyword evidence="1" id="KW-0689">Ribosomal protein</keyword>
<organism evidence="1 2">
    <name type="scientific">Hypoxylon rubiginosum</name>
    <dbReference type="NCBI Taxonomy" id="110542"/>
    <lineage>
        <taxon>Eukaryota</taxon>
        <taxon>Fungi</taxon>
        <taxon>Dikarya</taxon>
        <taxon>Ascomycota</taxon>
        <taxon>Pezizomycotina</taxon>
        <taxon>Sordariomycetes</taxon>
        <taxon>Xylariomycetidae</taxon>
        <taxon>Xylariales</taxon>
        <taxon>Hypoxylaceae</taxon>
        <taxon>Hypoxylon</taxon>
    </lineage>
</organism>
<accession>A0ACB9Z7P7</accession>
<dbReference type="EMBL" id="MU393449">
    <property type="protein sequence ID" value="KAI4867268.1"/>
    <property type="molecule type" value="Genomic_DNA"/>
</dbReference>
<sequence length="327" mass="36154">MAGKGIRGLNEALRSLSLSSQTCREAASLRIPPSNFTRSMATEAPLPNITTSVNTSAADASWRPASTVPVTIFDFPSFEPVRLESWSAKHLHVPLRRDILHLAVVYEGDKTRQGTASTKTRWEVAGSHRKMRPQKGTGRARLGSRQSPMLRGGGKPFGPKPRDFATRLNRKVYDLAWRTALSYRYRRGELVVCGDGALELPLPGEFARLVGAGELREEELRRGFKAKWARQVLDANGWGRSCGRSTFIATGYRDNLFEAMGEVPNYGRALDLEDVDVKDLLETGRLVIERDALLEMLDRHQSDLVTRVFVANAGLPKGPESGKVLVG</sequence>
<comment type="caution">
    <text evidence="1">The sequence shown here is derived from an EMBL/GenBank/DDBJ whole genome shotgun (WGS) entry which is preliminary data.</text>
</comment>